<keyword evidence="2" id="KW-1185">Reference proteome</keyword>
<gene>
    <name evidence="1" type="ORF">ACFQQH_14090</name>
</gene>
<sequence>MYRDGHSRHVQGLMADKTIPLQPVYSITEEVTGFIPVSVAIGAQGEFCVLLTEHVPDYIDGMFPPTVTEESRTYRGIVIRDGSKQIHDFPGEKWNYHFFEPIDDGENLLLCSARSHNYGNGKIERNARVCSTEGKTLRTFCLGDGIEHLSVTPDNHIWCGYFDEGVSGNFGWDDPLGKSGLVKWKADGRIAWEYKETGNRVIDDCYAMTVTGNEAVFHYYTDFDVGFTQDVETAFYATDIDGAYAMAVSKDGSHILFSEDKHFFFTERKGSRYVRRGRLEFRKPNGKKLSPRMISTRGPRLLMMDGPDLYLYDISAT</sequence>
<dbReference type="EMBL" id="JBHTCT010000036">
    <property type="protein sequence ID" value="MFC7366252.1"/>
    <property type="molecule type" value="Genomic_DNA"/>
</dbReference>
<protein>
    <submittedName>
        <fullName evidence="1">Uncharacterized protein</fullName>
    </submittedName>
</protein>
<proteinExistence type="predicted"/>
<evidence type="ECO:0000313" key="1">
    <source>
        <dbReference type="EMBL" id="MFC7366252.1"/>
    </source>
</evidence>
<comment type="caution">
    <text evidence="1">The sequence shown here is derived from an EMBL/GenBank/DDBJ whole genome shotgun (WGS) entry which is preliminary data.</text>
</comment>
<evidence type="ECO:0000313" key="2">
    <source>
        <dbReference type="Proteomes" id="UP001596483"/>
    </source>
</evidence>
<organism evidence="1 2">
    <name type="scientific">Bhargavaea changchunensis</name>
    <dbReference type="NCBI Taxonomy" id="2134037"/>
    <lineage>
        <taxon>Bacteria</taxon>
        <taxon>Bacillati</taxon>
        <taxon>Bacillota</taxon>
        <taxon>Bacilli</taxon>
        <taxon>Bacillales</taxon>
        <taxon>Caryophanaceae</taxon>
        <taxon>Bhargavaea</taxon>
    </lineage>
</organism>
<reference evidence="2" key="1">
    <citation type="journal article" date="2019" name="Int. J. Syst. Evol. Microbiol.">
        <title>The Global Catalogue of Microorganisms (GCM) 10K type strain sequencing project: providing services to taxonomists for standard genome sequencing and annotation.</title>
        <authorList>
            <consortium name="The Broad Institute Genomics Platform"/>
            <consortium name="The Broad Institute Genome Sequencing Center for Infectious Disease"/>
            <person name="Wu L."/>
            <person name="Ma J."/>
        </authorList>
    </citation>
    <scope>NUCLEOTIDE SEQUENCE [LARGE SCALE GENOMIC DNA]</scope>
    <source>
        <strain evidence="2">JCM 4738</strain>
    </source>
</reference>
<dbReference type="SUPFAM" id="SSF82171">
    <property type="entry name" value="DPP6 N-terminal domain-like"/>
    <property type="match status" value="1"/>
</dbReference>
<name>A0ABW2NJK1_9BACL</name>
<accession>A0ABW2NJK1</accession>
<dbReference type="Proteomes" id="UP001596483">
    <property type="component" value="Unassembled WGS sequence"/>
</dbReference>